<keyword evidence="3" id="KW-1185">Reference proteome</keyword>
<dbReference type="EMBL" id="LT635760">
    <property type="protein sequence ID" value="SGZ56540.1"/>
    <property type="molecule type" value="Genomic_DNA"/>
</dbReference>
<proteinExistence type="predicted"/>
<evidence type="ECO:0000313" key="2">
    <source>
        <dbReference type="EMBL" id="SGZ56540.1"/>
    </source>
</evidence>
<organism evidence="2 3">
    <name type="scientific">Sungouiella intermedia</name>
    <dbReference type="NCBI Taxonomy" id="45354"/>
    <lineage>
        <taxon>Eukaryota</taxon>
        <taxon>Fungi</taxon>
        <taxon>Dikarya</taxon>
        <taxon>Ascomycota</taxon>
        <taxon>Saccharomycotina</taxon>
        <taxon>Pichiomycetes</taxon>
        <taxon>Metschnikowiaceae</taxon>
        <taxon>Sungouiella</taxon>
    </lineage>
</organism>
<reference evidence="2 3" key="1">
    <citation type="submission" date="2016-10" db="EMBL/GenBank/DDBJ databases">
        <authorList>
            <person name="de Groot N.N."/>
        </authorList>
    </citation>
    <scope>NUCLEOTIDE SEQUENCE [LARGE SCALE GENOMIC DNA]</scope>
    <source>
        <strain evidence="2 3">CBS 141442</strain>
    </source>
</reference>
<accession>A0A1L0DJ08</accession>
<name>A0A1L0DJ08_9ASCO</name>
<evidence type="ECO:0000256" key="1">
    <source>
        <dbReference type="SAM" id="MobiDB-lite"/>
    </source>
</evidence>
<protein>
    <submittedName>
        <fullName evidence="2">CIC11C00000000333</fullName>
    </submittedName>
</protein>
<feature type="region of interest" description="Disordered" evidence="1">
    <location>
        <begin position="1"/>
        <end position="38"/>
    </location>
</feature>
<dbReference type="Proteomes" id="UP000182334">
    <property type="component" value="Chromosome V"/>
</dbReference>
<feature type="compositionally biased region" description="Polar residues" evidence="1">
    <location>
        <begin position="7"/>
        <end position="20"/>
    </location>
</feature>
<sequence>MIGMDEVSSQASQISDQNANGKRGKKLTPTRFELVPPKRPGMYGKVTLPWRLRPLGQSANSCW</sequence>
<gene>
    <name evidence="2" type="ORF">SAMEA4029010_CIC11G00000000333</name>
</gene>
<dbReference type="AlphaFoldDB" id="A0A1L0DJ08"/>
<evidence type="ECO:0000313" key="3">
    <source>
        <dbReference type="Proteomes" id="UP000182334"/>
    </source>
</evidence>